<dbReference type="AlphaFoldDB" id="A0A074Z0G7"/>
<protein>
    <submittedName>
        <fullName evidence="2">Uncharacterized protein</fullName>
    </submittedName>
</protein>
<name>A0A074Z0G7_OPIVI</name>
<accession>A0A074Z0G7</accession>
<dbReference type="CTD" id="20326246"/>
<feature type="compositionally biased region" description="Polar residues" evidence="1">
    <location>
        <begin position="116"/>
        <end position="131"/>
    </location>
</feature>
<keyword evidence="3" id="KW-1185">Reference proteome</keyword>
<dbReference type="KEGG" id="ovi:T265_12078"/>
<reference evidence="2 3" key="1">
    <citation type="submission" date="2013-11" db="EMBL/GenBank/DDBJ databases">
        <title>Opisthorchis viverrini - life in the bile duct.</title>
        <authorList>
            <person name="Young N.D."/>
            <person name="Nagarajan N."/>
            <person name="Lin S.J."/>
            <person name="Korhonen P.K."/>
            <person name="Jex A.R."/>
            <person name="Hall R.S."/>
            <person name="Safavi-Hemami H."/>
            <person name="Kaewkong W."/>
            <person name="Bertrand D."/>
            <person name="Gao S."/>
            <person name="Seet Q."/>
            <person name="Wongkham S."/>
            <person name="Teh B.T."/>
            <person name="Wongkham C."/>
            <person name="Intapan P.M."/>
            <person name="Maleewong W."/>
            <person name="Yang X."/>
            <person name="Hu M."/>
            <person name="Wang Z."/>
            <person name="Hofmann A."/>
            <person name="Sternberg P.W."/>
            <person name="Tan P."/>
            <person name="Wang J."/>
            <person name="Gasser R.B."/>
        </authorList>
    </citation>
    <scope>NUCLEOTIDE SEQUENCE [LARGE SCALE GENOMIC DNA]</scope>
</reference>
<evidence type="ECO:0000313" key="2">
    <source>
        <dbReference type="EMBL" id="KER18967.1"/>
    </source>
</evidence>
<feature type="region of interest" description="Disordered" evidence="1">
    <location>
        <begin position="105"/>
        <end position="131"/>
    </location>
</feature>
<organism evidence="2 3">
    <name type="scientific">Opisthorchis viverrini</name>
    <name type="common">Southeast Asian liver fluke</name>
    <dbReference type="NCBI Taxonomy" id="6198"/>
    <lineage>
        <taxon>Eukaryota</taxon>
        <taxon>Metazoa</taxon>
        <taxon>Spiralia</taxon>
        <taxon>Lophotrochozoa</taxon>
        <taxon>Platyhelminthes</taxon>
        <taxon>Trematoda</taxon>
        <taxon>Digenea</taxon>
        <taxon>Opisthorchiida</taxon>
        <taxon>Opisthorchiata</taxon>
        <taxon>Opisthorchiidae</taxon>
        <taxon>Opisthorchis</taxon>
    </lineage>
</organism>
<sequence>MAEEYCSTSIPMVVDSIACTSVRIKHLHHASRQWLTVLEITHSRGNTTWCINAMDSVSKRIKSKLMIHEYGESGVAVFEKAACNMKLLLPAPPSKEYRTELTWDSSYIQDGPPNPENNTPIELLKTSQSRI</sequence>
<dbReference type="GeneID" id="20326246"/>
<dbReference type="RefSeq" id="XP_009177290.1">
    <property type="nucleotide sequence ID" value="XM_009179026.1"/>
</dbReference>
<dbReference type="EMBL" id="KL597424">
    <property type="protein sequence ID" value="KER18967.1"/>
    <property type="molecule type" value="Genomic_DNA"/>
</dbReference>
<dbReference type="Proteomes" id="UP000054324">
    <property type="component" value="Unassembled WGS sequence"/>
</dbReference>
<proteinExistence type="predicted"/>
<gene>
    <name evidence="2" type="ORF">T265_12078</name>
</gene>
<evidence type="ECO:0000313" key="3">
    <source>
        <dbReference type="Proteomes" id="UP000054324"/>
    </source>
</evidence>
<evidence type="ECO:0000256" key="1">
    <source>
        <dbReference type="SAM" id="MobiDB-lite"/>
    </source>
</evidence>